<feature type="region of interest" description="Disordered" evidence="7">
    <location>
        <begin position="24"/>
        <end position="68"/>
    </location>
</feature>
<evidence type="ECO:0000256" key="4">
    <source>
        <dbReference type="ARBA" id="ARBA00023242"/>
    </source>
</evidence>
<keyword evidence="2 5" id="KW-0238">DNA-binding</keyword>
<dbReference type="AlphaFoldDB" id="A0A0S4MJ67"/>
<accession>A0A0S4MJ67</accession>
<dbReference type="PANTHER" id="PTHR46123:SF7">
    <property type="entry name" value="DOUBLE HOMEOBOX PROTEIN A"/>
    <property type="match status" value="1"/>
</dbReference>
<evidence type="ECO:0000256" key="2">
    <source>
        <dbReference type="ARBA" id="ARBA00023125"/>
    </source>
</evidence>
<dbReference type="GO" id="GO:0000981">
    <property type="term" value="F:DNA-binding transcription factor activity, RNA polymerase II-specific"/>
    <property type="evidence" value="ECO:0007669"/>
    <property type="project" value="TreeGrafter"/>
</dbReference>
<feature type="DNA-binding region" description="Homeobox" evidence="5">
    <location>
        <begin position="3"/>
        <end position="45"/>
    </location>
</feature>
<evidence type="ECO:0000256" key="3">
    <source>
        <dbReference type="ARBA" id="ARBA00023155"/>
    </source>
</evidence>
<proteinExistence type="predicted"/>
<keyword evidence="10" id="KW-1185">Reference proteome</keyword>
<sequence>MEDQADISPSPDYATRVQLALSTGLPEDTDHIWFQNRKARQKGRAGGSTAKGEDLPASPDPERAPGASYCIEQEASRDSLLTPGSAGGEYGETLMPTSELTFSTEAYPEPSNSCPAQLFLDQLLSTAEVKEQVPAALDPDDP</sequence>
<dbReference type="GO" id="GO:0005634">
    <property type="term" value="C:nucleus"/>
    <property type="evidence" value="ECO:0007669"/>
    <property type="project" value="UniProtKB-SubCell"/>
</dbReference>
<dbReference type="InterPro" id="IPR051306">
    <property type="entry name" value="Homeobox_regulator"/>
</dbReference>
<dbReference type="STRING" id="6211.A0A0S4MJ67"/>
<dbReference type="Pfam" id="PF00046">
    <property type="entry name" value="Homeodomain"/>
    <property type="match status" value="1"/>
</dbReference>
<dbReference type="PANTHER" id="PTHR46123">
    <property type="entry name" value="MIX-TYPE HOMEOBOX GENE 1-RELATED"/>
    <property type="match status" value="1"/>
</dbReference>
<evidence type="ECO:0000256" key="7">
    <source>
        <dbReference type="SAM" id="MobiDB-lite"/>
    </source>
</evidence>
<evidence type="ECO:0000259" key="8">
    <source>
        <dbReference type="PROSITE" id="PS50071"/>
    </source>
</evidence>
<dbReference type="Gene3D" id="1.10.10.60">
    <property type="entry name" value="Homeodomain-like"/>
    <property type="match status" value="1"/>
</dbReference>
<comment type="subcellular location">
    <subcellularLocation>
        <location evidence="1 5 6">Nucleus</location>
    </subcellularLocation>
</comment>
<reference evidence="9" key="2">
    <citation type="submission" date="2015-11" db="EMBL/GenBank/DDBJ databases">
        <authorList>
            <person name="Zhang Y."/>
            <person name="Guo Z."/>
        </authorList>
    </citation>
    <scope>NUCLEOTIDE SEQUENCE</scope>
</reference>
<dbReference type="EMBL" id="LN902772">
    <property type="protein sequence ID" value="CUT98522.1"/>
    <property type="molecule type" value="Genomic_DNA"/>
</dbReference>
<protein>
    <submittedName>
        <fullName evidence="9">Double homeobox 1</fullName>
    </submittedName>
</protein>
<dbReference type="Proteomes" id="UP000017246">
    <property type="component" value="Unassembled WGS sequence"/>
</dbReference>
<keyword evidence="4 5" id="KW-0539">Nucleus</keyword>
<dbReference type="CDD" id="cd00086">
    <property type="entry name" value="homeodomain"/>
    <property type="match status" value="1"/>
</dbReference>
<evidence type="ECO:0000256" key="1">
    <source>
        <dbReference type="ARBA" id="ARBA00004123"/>
    </source>
</evidence>
<feature type="domain" description="Homeobox" evidence="8">
    <location>
        <begin position="1"/>
        <end position="44"/>
    </location>
</feature>
<dbReference type="GO" id="GO:0000977">
    <property type="term" value="F:RNA polymerase II transcription regulatory region sequence-specific DNA binding"/>
    <property type="evidence" value="ECO:0007669"/>
    <property type="project" value="TreeGrafter"/>
</dbReference>
<evidence type="ECO:0000313" key="9">
    <source>
        <dbReference type="EMBL" id="CUT98522.1"/>
    </source>
</evidence>
<keyword evidence="3 5" id="KW-0371">Homeobox</keyword>
<name>A0A0S4MJ67_ECHMU</name>
<evidence type="ECO:0000313" key="10">
    <source>
        <dbReference type="Proteomes" id="UP000017246"/>
    </source>
</evidence>
<dbReference type="SUPFAM" id="SSF46689">
    <property type="entry name" value="Homeodomain-like"/>
    <property type="match status" value="1"/>
</dbReference>
<organism evidence="9 10">
    <name type="scientific">Echinococcus multilocularis</name>
    <name type="common">Fox tapeworm</name>
    <dbReference type="NCBI Taxonomy" id="6211"/>
    <lineage>
        <taxon>Eukaryota</taxon>
        <taxon>Metazoa</taxon>
        <taxon>Spiralia</taxon>
        <taxon>Lophotrochozoa</taxon>
        <taxon>Platyhelminthes</taxon>
        <taxon>Cestoda</taxon>
        <taxon>Eucestoda</taxon>
        <taxon>Cyclophyllidea</taxon>
        <taxon>Taeniidae</taxon>
        <taxon>Echinococcus</taxon>
    </lineage>
</organism>
<evidence type="ECO:0000256" key="6">
    <source>
        <dbReference type="RuleBase" id="RU000682"/>
    </source>
</evidence>
<dbReference type="InterPro" id="IPR009057">
    <property type="entry name" value="Homeodomain-like_sf"/>
</dbReference>
<reference evidence="9" key="1">
    <citation type="journal article" date="2013" name="Nature">
        <title>The genomes of four tapeworm species reveal adaptations to parasitism.</title>
        <authorList>
            <person name="Tsai I.J."/>
            <person name="Zarowiecki M."/>
            <person name="Holroyd N."/>
            <person name="Garciarrubio A."/>
            <person name="Sanchez-Flores A."/>
            <person name="Brooks K.L."/>
            <person name="Tracey A."/>
            <person name="Bobes R.J."/>
            <person name="Fragoso G."/>
            <person name="Sciutto E."/>
            <person name="Aslett M."/>
            <person name="Beasley H."/>
            <person name="Bennett H.M."/>
            <person name="Cai J."/>
            <person name="Camicia F."/>
            <person name="Clark R."/>
            <person name="Cucher M."/>
            <person name="De Silva N."/>
            <person name="Day T.A."/>
            <person name="Deplazes P."/>
            <person name="Estrada K."/>
            <person name="Fernandez C."/>
            <person name="Holland P.W."/>
            <person name="Hou J."/>
            <person name="Hu S."/>
            <person name="Huckvale T."/>
            <person name="Hung S.S."/>
            <person name="Kamenetzky L."/>
            <person name="Keane J.A."/>
            <person name="Kiss F."/>
            <person name="Koziol U."/>
            <person name="Lambert O."/>
            <person name="Liu K."/>
            <person name="Luo X."/>
            <person name="Luo Y."/>
            <person name="Macchiaroli N."/>
            <person name="Nichol S."/>
            <person name="Paps J."/>
            <person name="Parkinson J."/>
            <person name="Pouchkina-Stantcheva N."/>
            <person name="Riddiford N."/>
            <person name="Rosenzvit M."/>
            <person name="Salinas G."/>
            <person name="Wasmuth J.D."/>
            <person name="Zamanian M."/>
            <person name="Zheng Y."/>
            <person name="Cai X."/>
            <person name="Soberon X."/>
            <person name="Olson P.D."/>
            <person name="Laclette J.P."/>
            <person name="Brehm K."/>
            <person name="Berriman M."/>
            <person name="Garciarrubio A."/>
            <person name="Bobes R.J."/>
            <person name="Fragoso G."/>
            <person name="Sanchez-Flores A."/>
            <person name="Estrada K."/>
            <person name="Cevallos M.A."/>
            <person name="Morett E."/>
            <person name="Gonzalez V."/>
            <person name="Portillo T."/>
            <person name="Ochoa-Leyva A."/>
            <person name="Jose M.V."/>
            <person name="Sciutto E."/>
            <person name="Landa A."/>
            <person name="Jimenez L."/>
            <person name="Valdes V."/>
            <person name="Carrero J.C."/>
            <person name="Larralde C."/>
            <person name="Morales-Montor J."/>
            <person name="Limon-Lason J."/>
            <person name="Soberon X."/>
            <person name="Laclette J.P."/>
        </authorList>
    </citation>
    <scope>NUCLEOTIDE SEQUENCE [LARGE SCALE GENOMIC DNA]</scope>
</reference>
<dbReference type="InterPro" id="IPR001356">
    <property type="entry name" value="HD"/>
</dbReference>
<evidence type="ECO:0000256" key="5">
    <source>
        <dbReference type="PROSITE-ProRule" id="PRU00108"/>
    </source>
</evidence>
<dbReference type="PROSITE" id="PS50071">
    <property type="entry name" value="HOMEOBOX_2"/>
    <property type="match status" value="1"/>
</dbReference>
<feature type="region of interest" description="Disordered" evidence="7">
    <location>
        <begin position="74"/>
        <end position="93"/>
    </location>
</feature>